<gene>
    <name evidence="3" type="ORF">MCOR_15967</name>
</gene>
<dbReference type="InterPro" id="IPR052055">
    <property type="entry name" value="Hepadnavirus_pol/RT"/>
</dbReference>
<feature type="region of interest" description="Disordered" evidence="1">
    <location>
        <begin position="48"/>
        <end position="67"/>
    </location>
</feature>
<feature type="region of interest" description="Disordered" evidence="1">
    <location>
        <begin position="358"/>
        <end position="378"/>
    </location>
</feature>
<dbReference type="PANTHER" id="PTHR33050">
    <property type="entry name" value="REVERSE TRANSCRIPTASE DOMAIN-CONTAINING PROTEIN"/>
    <property type="match status" value="1"/>
</dbReference>
<accession>A0A6J8BCV8</accession>
<dbReference type="InterPro" id="IPR043128">
    <property type="entry name" value="Rev_trsase/Diguanyl_cyclase"/>
</dbReference>
<evidence type="ECO:0000313" key="4">
    <source>
        <dbReference type="Proteomes" id="UP000507470"/>
    </source>
</evidence>
<dbReference type="PANTHER" id="PTHR33050:SF7">
    <property type="entry name" value="RIBONUCLEASE H"/>
    <property type="match status" value="1"/>
</dbReference>
<proteinExistence type="predicted"/>
<sequence>MVTLLMLSIINVLSSLPFVGASQGVSLAHSTCATTASSKATGERTVLFSPASGHPTATPQPTRSRKVEPALHSSAIVNDKYLDNDQFSICFHDNDDIESFLEQVQYFENCQSYDNFKGVKGRLASHVKYWENTGACPFVLGTIKNGYVIPFIDTLFNMYHTNNRSARQNTEFVTKSIEDLVQVGCVIKVPFQPYVVNPLSVATEKSGKKRLILDMSQLNKHIKREKIKFEDWKIAIQYFDKNMYVYLFKFDLKSGYFHIDICPQQQTFLGFQWEARTLAQVVGRIISMTPVIGNVARIMSKFCYMEIESRIGWDNPISGYKPVEVLSELKFWLENVTLINCHHDGSLRQKEIEKIPHGHDHEEDEEQHPSNDSGPECQKKLFEDEDTVIDDSYQGYNSEDQLSPLYPLDSSLLSESSFLTALASELMEVPDKDGIEVVKNTHAFKIGHFLLVEFDLLKSSKKRKYIAEILELAKGEDGEPLYKVKCLKRVEKISLLGQKYLTFVI</sequence>
<protein>
    <recommendedName>
        <fullName evidence="5">Reverse transcriptase domain-containing protein</fullName>
    </recommendedName>
</protein>
<dbReference type="Gene3D" id="3.30.70.270">
    <property type="match status" value="1"/>
</dbReference>
<dbReference type="Proteomes" id="UP000507470">
    <property type="component" value="Unassembled WGS sequence"/>
</dbReference>
<name>A0A6J8BCV8_MYTCO</name>
<dbReference type="SUPFAM" id="SSF56672">
    <property type="entry name" value="DNA/RNA polymerases"/>
    <property type="match status" value="1"/>
</dbReference>
<dbReference type="Gene3D" id="3.10.10.10">
    <property type="entry name" value="HIV Type 1 Reverse Transcriptase, subunit A, domain 1"/>
    <property type="match status" value="1"/>
</dbReference>
<evidence type="ECO:0000256" key="1">
    <source>
        <dbReference type="SAM" id="MobiDB-lite"/>
    </source>
</evidence>
<evidence type="ECO:0000256" key="2">
    <source>
        <dbReference type="SAM" id="SignalP"/>
    </source>
</evidence>
<organism evidence="3 4">
    <name type="scientific">Mytilus coruscus</name>
    <name type="common">Sea mussel</name>
    <dbReference type="NCBI Taxonomy" id="42192"/>
    <lineage>
        <taxon>Eukaryota</taxon>
        <taxon>Metazoa</taxon>
        <taxon>Spiralia</taxon>
        <taxon>Lophotrochozoa</taxon>
        <taxon>Mollusca</taxon>
        <taxon>Bivalvia</taxon>
        <taxon>Autobranchia</taxon>
        <taxon>Pteriomorphia</taxon>
        <taxon>Mytilida</taxon>
        <taxon>Mytiloidea</taxon>
        <taxon>Mytilidae</taxon>
        <taxon>Mytilinae</taxon>
        <taxon>Mytilus</taxon>
    </lineage>
</organism>
<dbReference type="AlphaFoldDB" id="A0A6J8BCV8"/>
<keyword evidence="2" id="KW-0732">Signal</keyword>
<evidence type="ECO:0000313" key="3">
    <source>
        <dbReference type="EMBL" id="CAC5379967.1"/>
    </source>
</evidence>
<evidence type="ECO:0008006" key="5">
    <source>
        <dbReference type="Google" id="ProtNLM"/>
    </source>
</evidence>
<reference evidence="3 4" key="1">
    <citation type="submission" date="2020-06" db="EMBL/GenBank/DDBJ databases">
        <authorList>
            <person name="Li R."/>
            <person name="Bekaert M."/>
        </authorList>
    </citation>
    <scope>NUCLEOTIDE SEQUENCE [LARGE SCALE GENOMIC DNA]</scope>
    <source>
        <strain evidence="4">wild</strain>
    </source>
</reference>
<dbReference type="EMBL" id="CACVKT020002776">
    <property type="protein sequence ID" value="CAC5379967.1"/>
    <property type="molecule type" value="Genomic_DNA"/>
</dbReference>
<feature type="chain" id="PRO_5026774609" description="Reverse transcriptase domain-containing protein" evidence="2">
    <location>
        <begin position="22"/>
        <end position="505"/>
    </location>
</feature>
<dbReference type="OrthoDB" id="6153629at2759"/>
<feature type="signal peptide" evidence="2">
    <location>
        <begin position="1"/>
        <end position="21"/>
    </location>
</feature>
<dbReference type="InterPro" id="IPR043502">
    <property type="entry name" value="DNA/RNA_pol_sf"/>
</dbReference>
<keyword evidence="4" id="KW-1185">Reference proteome</keyword>